<dbReference type="EMBL" id="PJQY01001966">
    <property type="protein sequence ID" value="PQP97723.1"/>
    <property type="molecule type" value="Genomic_DNA"/>
</dbReference>
<dbReference type="AlphaFoldDB" id="A0A314Y1L4"/>
<organism evidence="1 2">
    <name type="scientific">Prunus yedoensis var. nudiflora</name>
    <dbReference type="NCBI Taxonomy" id="2094558"/>
    <lineage>
        <taxon>Eukaryota</taxon>
        <taxon>Viridiplantae</taxon>
        <taxon>Streptophyta</taxon>
        <taxon>Embryophyta</taxon>
        <taxon>Tracheophyta</taxon>
        <taxon>Spermatophyta</taxon>
        <taxon>Magnoliopsida</taxon>
        <taxon>eudicotyledons</taxon>
        <taxon>Gunneridae</taxon>
        <taxon>Pentapetalae</taxon>
        <taxon>rosids</taxon>
        <taxon>fabids</taxon>
        <taxon>Rosales</taxon>
        <taxon>Rosaceae</taxon>
        <taxon>Amygdaloideae</taxon>
        <taxon>Amygdaleae</taxon>
        <taxon>Prunus</taxon>
    </lineage>
</organism>
<evidence type="ECO:0000313" key="1">
    <source>
        <dbReference type="EMBL" id="PQP97723.1"/>
    </source>
</evidence>
<reference evidence="1 2" key="1">
    <citation type="submission" date="2018-02" db="EMBL/GenBank/DDBJ databases">
        <title>Draft genome of wild Prunus yedoensis var. nudiflora.</title>
        <authorList>
            <person name="Baek S."/>
            <person name="Kim J.-H."/>
            <person name="Choi K."/>
            <person name="Kim G.-B."/>
            <person name="Cho A."/>
            <person name="Jang H."/>
            <person name="Shin C.-H."/>
            <person name="Yu H.-J."/>
            <person name="Mun J.-H."/>
        </authorList>
    </citation>
    <scope>NUCLEOTIDE SEQUENCE [LARGE SCALE GENOMIC DNA]</scope>
    <source>
        <strain evidence="2">cv. Jeju island</strain>
        <tissue evidence="1">Leaf</tissue>
    </source>
</reference>
<dbReference type="Proteomes" id="UP000250321">
    <property type="component" value="Unassembled WGS sequence"/>
</dbReference>
<proteinExistence type="predicted"/>
<keyword evidence="2" id="KW-1185">Reference proteome</keyword>
<sequence length="95" mass="10181">MDFDVVNAGVDVVNDVLEHHREVEVAAREERVVSGDVLSNLPEDSFFCRLGRAGAEELRAAEPQADYPVVLLAFAFGAKLEGDVGPGRWAIGGGE</sequence>
<name>A0A314Y1L4_PRUYE</name>
<accession>A0A314Y1L4</accession>
<gene>
    <name evidence="1" type="ORF">Pyn_10719</name>
</gene>
<evidence type="ECO:0000313" key="2">
    <source>
        <dbReference type="Proteomes" id="UP000250321"/>
    </source>
</evidence>
<protein>
    <submittedName>
        <fullName evidence="1">Uncharacterized protein</fullName>
    </submittedName>
</protein>
<comment type="caution">
    <text evidence="1">The sequence shown here is derived from an EMBL/GenBank/DDBJ whole genome shotgun (WGS) entry which is preliminary data.</text>
</comment>